<keyword evidence="8" id="KW-0472">Membrane</keyword>
<evidence type="ECO:0000256" key="8">
    <source>
        <dbReference type="ARBA" id="ARBA00023136"/>
    </source>
</evidence>
<keyword evidence="6" id="KW-0256">Endoplasmic reticulum</keyword>
<evidence type="ECO:0000256" key="5">
    <source>
        <dbReference type="ARBA" id="ARBA00022786"/>
    </source>
</evidence>
<gene>
    <name evidence="10" type="ORF">LSH36_5g05065</name>
</gene>
<evidence type="ECO:0000256" key="3">
    <source>
        <dbReference type="ARBA" id="ARBA00018218"/>
    </source>
</evidence>
<evidence type="ECO:0000313" key="11">
    <source>
        <dbReference type="Proteomes" id="UP001208570"/>
    </source>
</evidence>
<sequence length="208" mass="24064">MELLLYVCGACLVAVLIVLLTVFRKYGSTHPEVEPVFDESGQPKKIGAKKMRKLQEKAERRAQREAEEEDRRERKRQQEMLDKLHKKDEEQRKIEEAATTESLLQQFINYIKDMKVVMLEDLAAHFKMKTQDAIDRINTLLDESKLSGVMDDRGKFIFITSEEYQAVAKFIKQRGRVSIVELAESSNKLINLNPENLETHKKLVGEVA</sequence>
<dbReference type="InterPro" id="IPR050899">
    <property type="entry name" value="DDRGK_domain-containing"/>
</dbReference>
<evidence type="ECO:0000256" key="1">
    <source>
        <dbReference type="ARBA" id="ARBA00004389"/>
    </source>
</evidence>
<dbReference type="PANTHER" id="PTHR48176">
    <property type="entry name" value="DDRGK DOMAIN-CONTAINING PROTEIN 1"/>
    <property type="match status" value="1"/>
</dbReference>
<name>A0AAD9NIW3_9ANNE</name>
<evidence type="ECO:0000256" key="9">
    <source>
        <dbReference type="SAM" id="MobiDB-lite"/>
    </source>
</evidence>
<evidence type="ECO:0000256" key="2">
    <source>
        <dbReference type="ARBA" id="ARBA00009829"/>
    </source>
</evidence>
<dbReference type="SUPFAM" id="SSF46785">
    <property type="entry name" value="Winged helix' DNA-binding domain"/>
    <property type="match status" value="1"/>
</dbReference>
<dbReference type="GO" id="GO:0044389">
    <property type="term" value="F:ubiquitin-like protein ligase binding"/>
    <property type="evidence" value="ECO:0007669"/>
    <property type="project" value="TreeGrafter"/>
</dbReference>
<evidence type="ECO:0000256" key="7">
    <source>
        <dbReference type="ARBA" id="ARBA00022989"/>
    </source>
</evidence>
<proteinExistence type="inferred from homology"/>
<keyword evidence="11" id="KW-1185">Reference proteome</keyword>
<feature type="region of interest" description="Disordered" evidence="9">
    <location>
        <begin position="47"/>
        <end position="92"/>
    </location>
</feature>
<dbReference type="Proteomes" id="UP001208570">
    <property type="component" value="Unassembled WGS sequence"/>
</dbReference>
<protein>
    <recommendedName>
        <fullName evidence="3">DDRGK domain-containing protein 1</fullName>
    </recommendedName>
</protein>
<comment type="similarity">
    <text evidence="2">Belongs to the DDRGK1 family.</text>
</comment>
<dbReference type="SMART" id="SM01128">
    <property type="entry name" value="DDRGK"/>
    <property type="match status" value="1"/>
</dbReference>
<reference evidence="10" key="1">
    <citation type="journal article" date="2023" name="Mol. Biol. Evol.">
        <title>Third-Generation Sequencing Reveals the Adaptive Role of the Epigenome in Three Deep-Sea Polychaetes.</title>
        <authorList>
            <person name="Perez M."/>
            <person name="Aroh O."/>
            <person name="Sun Y."/>
            <person name="Lan Y."/>
            <person name="Juniper S.K."/>
            <person name="Young C.R."/>
            <person name="Angers B."/>
            <person name="Qian P.Y."/>
        </authorList>
    </citation>
    <scope>NUCLEOTIDE SEQUENCE</scope>
    <source>
        <strain evidence="10">P08H-3</strain>
    </source>
</reference>
<keyword evidence="4" id="KW-0812">Transmembrane</keyword>
<dbReference type="AlphaFoldDB" id="A0AAD9NIW3"/>
<feature type="compositionally biased region" description="Basic and acidic residues" evidence="9">
    <location>
        <begin position="53"/>
        <end position="92"/>
    </location>
</feature>
<keyword evidence="7" id="KW-1133">Transmembrane helix</keyword>
<dbReference type="Gene3D" id="1.10.10.10">
    <property type="entry name" value="Winged helix-like DNA-binding domain superfamily/Winged helix DNA-binding domain"/>
    <property type="match status" value="1"/>
</dbReference>
<dbReference type="InterPro" id="IPR036390">
    <property type="entry name" value="WH_DNA-bd_sf"/>
</dbReference>
<evidence type="ECO:0000256" key="4">
    <source>
        <dbReference type="ARBA" id="ARBA00022692"/>
    </source>
</evidence>
<evidence type="ECO:0000256" key="6">
    <source>
        <dbReference type="ARBA" id="ARBA00022824"/>
    </source>
</evidence>
<dbReference type="EMBL" id="JAODUP010000005">
    <property type="protein sequence ID" value="KAK2169976.1"/>
    <property type="molecule type" value="Genomic_DNA"/>
</dbReference>
<dbReference type="FunFam" id="1.10.10.10:FF:000143">
    <property type="entry name" value="DDRGK domain-containing protein 1"/>
    <property type="match status" value="1"/>
</dbReference>
<comment type="subcellular location">
    <subcellularLocation>
        <location evidence="1">Endoplasmic reticulum membrane</location>
        <topology evidence="1">Single-pass membrane protein</topology>
    </subcellularLocation>
</comment>
<dbReference type="InterPro" id="IPR019153">
    <property type="entry name" value="DDRGK_dom-contain"/>
</dbReference>
<keyword evidence="5" id="KW-0833">Ubl conjugation pathway</keyword>
<evidence type="ECO:0000313" key="10">
    <source>
        <dbReference type="EMBL" id="KAK2169976.1"/>
    </source>
</evidence>
<dbReference type="Pfam" id="PF09756">
    <property type="entry name" value="DDRGK"/>
    <property type="match status" value="1"/>
</dbReference>
<organism evidence="10 11">
    <name type="scientific">Paralvinella palmiformis</name>
    <dbReference type="NCBI Taxonomy" id="53620"/>
    <lineage>
        <taxon>Eukaryota</taxon>
        <taxon>Metazoa</taxon>
        <taxon>Spiralia</taxon>
        <taxon>Lophotrochozoa</taxon>
        <taxon>Annelida</taxon>
        <taxon>Polychaeta</taxon>
        <taxon>Sedentaria</taxon>
        <taxon>Canalipalpata</taxon>
        <taxon>Terebellida</taxon>
        <taxon>Terebelliformia</taxon>
        <taxon>Alvinellidae</taxon>
        <taxon>Paralvinella</taxon>
    </lineage>
</organism>
<accession>A0AAD9NIW3</accession>
<dbReference type="InterPro" id="IPR036388">
    <property type="entry name" value="WH-like_DNA-bd_sf"/>
</dbReference>
<dbReference type="PANTHER" id="PTHR48176:SF1">
    <property type="entry name" value="DDRGK DOMAIN-CONTAINING PROTEIN 1"/>
    <property type="match status" value="1"/>
</dbReference>
<comment type="caution">
    <text evidence="10">The sequence shown here is derived from an EMBL/GenBank/DDBJ whole genome shotgun (WGS) entry which is preliminary data.</text>
</comment>
<dbReference type="GO" id="GO:0005789">
    <property type="term" value="C:endoplasmic reticulum membrane"/>
    <property type="evidence" value="ECO:0007669"/>
    <property type="project" value="UniProtKB-SubCell"/>
</dbReference>